<dbReference type="OrthoDB" id="1550603at2"/>
<dbReference type="Gene3D" id="3.10.450.620">
    <property type="entry name" value="JHP933, nucleotidyltransferase-like core domain"/>
    <property type="match status" value="1"/>
</dbReference>
<evidence type="ECO:0000313" key="2">
    <source>
        <dbReference type="Proteomes" id="UP000027318"/>
    </source>
</evidence>
<organism evidence="1 2">
    <name type="scientific">Nitrincola lacisaponensis</name>
    <dbReference type="NCBI Taxonomy" id="267850"/>
    <lineage>
        <taxon>Bacteria</taxon>
        <taxon>Pseudomonadati</taxon>
        <taxon>Pseudomonadota</taxon>
        <taxon>Gammaproteobacteria</taxon>
        <taxon>Oceanospirillales</taxon>
        <taxon>Oceanospirillaceae</taxon>
        <taxon>Nitrincola</taxon>
    </lineage>
</organism>
<name>A0A063Y410_9GAMM</name>
<dbReference type="Pfam" id="PF08843">
    <property type="entry name" value="AbiEii"/>
    <property type="match status" value="1"/>
</dbReference>
<dbReference type="STRING" id="267850.ADINL_0475"/>
<proteinExistence type="predicted"/>
<dbReference type="EMBL" id="JMSZ01000013">
    <property type="protein sequence ID" value="KDE41043.1"/>
    <property type="molecule type" value="Genomic_DNA"/>
</dbReference>
<sequence>MNPAYLDTARLLTQVAPLLFVDDTFALKGGTAINLFIRDMPRLSVDLDLAFPDHTLPREQALARINEAILQAGERLKKQGFQIHLPPATTGETKLLVRKDRIEIKVEANFVLRGTVQPVRQASLMPVASDVLMADLEIPVVSLEDVYGGKLVAALDRQHPRDLFDVMQLFEHEGITAGIRRAFVVYLACHNRPIHEVLFPQLKKLEHDYQHNFVGMTADSVPLEALLTTRDRMIKELQAGLDGNERKFLLSLVAGEPDWGLMGIAHLEHLPGIQWKLRNLNKLYKTNQTKFAEQADLLASRLATTVNSNK</sequence>
<dbReference type="AlphaFoldDB" id="A0A063Y410"/>
<comment type="caution">
    <text evidence="1">The sequence shown here is derived from an EMBL/GenBank/DDBJ whole genome shotgun (WGS) entry which is preliminary data.</text>
</comment>
<evidence type="ECO:0000313" key="1">
    <source>
        <dbReference type="EMBL" id="KDE41043.1"/>
    </source>
</evidence>
<protein>
    <submittedName>
        <fullName evidence="1">Ync</fullName>
    </submittedName>
</protein>
<dbReference type="PATRIC" id="fig|267850.7.peg.468"/>
<dbReference type="Proteomes" id="UP000027318">
    <property type="component" value="Unassembled WGS sequence"/>
</dbReference>
<reference evidence="1 2" key="1">
    <citation type="journal article" date="2005" name="Int. J. Syst. Evol. Microbiol.">
        <title>Nitrincola lacisaponensis gen. nov., sp. nov., a novel alkaliphilic bacterium isolated from an alkaline, saline lake.</title>
        <authorList>
            <person name="Dimitriu P.A."/>
            <person name="Shukla S.K."/>
            <person name="Conradt J."/>
            <person name="Marquez M.C."/>
            <person name="Ventosa A."/>
            <person name="Maglia A."/>
            <person name="Peyton B.M."/>
            <person name="Pinkart H.C."/>
            <person name="Mormile M.R."/>
        </authorList>
    </citation>
    <scope>NUCLEOTIDE SEQUENCE [LARGE SCALE GENOMIC DNA]</scope>
    <source>
        <strain evidence="1 2">4CA</strain>
    </source>
</reference>
<accession>A0A063Y410</accession>
<keyword evidence="2" id="KW-1185">Reference proteome</keyword>
<gene>
    <name evidence="1" type="ORF">ADINL_0475</name>
</gene>
<dbReference type="RefSeq" id="WP_036543566.1">
    <property type="nucleotide sequence ID" value="NZ_JMSZ01000013.1"/>
</dbReference>
<dbReference type="InterPro" id="IPR014942">
    <property type="entry name" value="AbiEii"/>
</dbReference>